<dbReference type="Proteomes" id="UP000095281">
    <property type="component" value="Unplaced"/>
</dbReference>
<evidence type="ECO:0000313" key="2">
    <source>
        <dbReference type="Proteomes" id="UP000095281"/>
    </source>
</evidence>
<feature type="region of interest" description="Disordered" evidence="1">
    <location>
        <begin position="55"/>
        <end position="76"/>
    </location>
</feature>
<dbReference type="WBParaSite" id="MhA1_Contig1962.frz3.gene5">
    <property type="protein sequence ID" value="MhA1_Contig1962.frz3.gene5"/>
    <property type="gene ID" value="MhA1_Contig1962.frz3.gene5"/>
</dbReference>
<keyword evidence="2" id="KW-1185">Reference proteome</keyword>
<evidence type="ECO:0000313" key="3">
    <source>
        <dbReference type="WBParaSite" id="MhA1_Contig1962.frz3.gene5"/>
    </source>
</evidence>
<reference evidence="3" key="1">
    <citation type="submission" date="2016-11" db="UniProtKB">
        <authorList>
            <consortium name="WormBaseParasite"/>
        </authorList>
    </citation>
    <scope>IDENTIFICATION</scope>
</reference>
<accession>A0A1I8BCV0</accession>
<protein>
    <submittedName>
        <fullName evidence="3">Uncharacterized protein</fullName>
    </submittedName>
</protein>
<dbReference type="AlphaFoldDB" id="A0A1I8BCV0"/>
<organism evidence="2 3">
    <name type="scientific">Meloidogyne hapla</name>
    <name type="common">Root-knot nematode worm</name>
    <dbReference type="NCBI Taxonomy" id="6305"/>
    <lineage>
        <taxon>Eukaryota</taxon>
        <taxon>Metazoa</taxon>
        <taxon>Ecdysozoa</taxon>
        <taxon>Nematoda</taxon>
        <taxon>Chromadorea</taxon>
        <taxon>Rhabditida</taxon>
        <taxon>Tylenchina</taxon>
        <taxon>Tylenchomorpha</taxon>
        <taxon>Tylenchoidea</taxon>
        <taxon>Meloidogynidae</taxon>
        <taxon>Meloidogyninae</taxon>
        <taxon>Meloidogyne</taxon>
    </lineage>
</organism>
<name>A0A1I8BCV0_MELHA</name>
<proteinExistence type="predicted"/>
<sequence length="116" mass="13059">MFANESSNNCFLNITTWLAYKGLGLYTELTKSGCQISKDSEFITPTTTNMTRTAFHSSQHNTQEDITSSSSQSQKPETFTCSCLKVFREWEELTIDKINLIKNKQFIAKGATGEVN</sequence>
<evidence type="ECO:0000256" key="1">
    <source>
        <dbReference type="SAM" id="MobiDB-lite"/>
    </source>
</evidence>